<protein>
    <submittedName>
        <fullName evidence="1">Uncharacterized protein</fullName>
    </submittedName>
</protein>
<reference evidence="1" key="2">
    <citation type="submission" date="2021-04" db="EMBL/GenBank/DDBJ databases">
        <title>Genome-wide patterns of bracovirus chromosomal integration into multiple host tissues during parasitism.</title>
        <authorList>
            <person name="Chebbi M.A.C."/>
        </authorList>
    </citation>
    <scope>NUCLEOTIDE SEQUENCE</scope>
    <source>
        <tissue evidence="1">Whole body</tissue>
    </source>
</reference>
<accession>A0A8J5VAE3</accession>
<name>A0A8J5VAE3_9HYME</name>
<proteinExistence type="predicted"/>
<dbReference type="AlphaFoldDB" id="A0A8J5VAE3"/>
<reference evidence="1" key="1">
    <citation type="submission" date="2020-03" db="EMBL/GenBank/DDBJ databases">
        <authorList>
            <person name="Chebbi M.A."/>
            <person name="Drezen J.M."/>
        </authorList>
    </citation>
    <scope>NUCLEOTIDE SEQUENCE</scope>
    <source>
        <tissue evidence="1">Whole body</tissue>
    </source>
</reference>
<dbReference type="EMBL" id="JAAOIC020000041">
    <property type="protein sequence ID" value="KAG8038718.1"/>
    <property type="molecule type" value="Genomic_DNA"/>
</dbReference>
<evidence type="ECO:0000313" key="2">
    <source>
        <dbReference type="Proteomes" id="UP000729913"/>
    </source>
</evidence>
<feature type="non-terminal residue" evidence="1">
    <location>
        <position position="1"/>
    </location>
</feature>
<comment type="caution">
    <text evidence="1">The sequence shown here is derived from an EMBL/GenBank/DDBJ whole genome shotgun (WGS) entry which is preliminary data.</text>
</comment>
<sequence>RFDLCVTNVAVSILIWENTKSRWELLAAPDWAISQIKC</sequence>
<gene>
    <name evidence="1" type="ORF">G9C98_000273</name>
</gene>
<dbReference type="Proteomes" id="UP000729913">
    <property type="component" value="Unassembled WGS sequence"/>
</dbReference>
<organism evidence="1 2">
    <name type="scientific">Cotesia typhae</name>
    <dbReference type="NCBI Taxonomy" id="2053667"/>
    <lineage>
        <taxon>Eukaryota</taxon>
        <taxon>Metazoa</taxon>
        <taxon>Ecdysozoa</taxon>
        <taxon>Arthropoda</taxon>
        <taxon>Hexapoda</taxon>
        <taxon>Insecta</taxon>
        <taxon>Pterygota</taxon>
        <taxon>Neoptera</taxon>
        <taxon>Endopterygota</taxon>
        <taxon>Hymenoptera</taxon>
        <taxon>Apocrita</taxon>
        <taxon>Ichneumonoidea</taxon>
        <taxon>Braconidae</taxon>
        <taxon>Microgastrinae</taxon>
        <taxon>Cotesia</taxon>
    </lineage>
</organism>
<evidence type="ECO:0000313" key="1">
    <source>
        <dbReference type="EMBL" id="KAG8038718.1"/>
    </source>
</evidence>
<keyword evidence="2" id="KW-1185">Reference proteome</keyword>